<name>A0A2N5ZBS1_MUIH1</name>
<dbReference type="SUPFAM" id="SSF52402">
    <property type="entry name" value="Adenine nucleotide alpha hydrolases-like"/>
    <property type="match status" value="1"/>
</dbReference>
<proteinExistence type="predicted"/>
<protein>
    <submittedName>
        <fullName evidence="1">Uncharacterized protein</fullName>
    </submittedName>
</protein>
<gene>
    <name evidence="1" type="ORF">C0601_10945</name>
</gene>
<dbReference type="InterPro" id="IPR029055">
    <property type="entry name" value="Ntn_hydrolases_N"/>
</dbReference>
<comment type="caution">
    <text evidence="1">The sequence shown here is derived from an EMBL/GenBank/DDBJ whole genome shotgun (WGS) entry which is preliminary data.</text>
</comment>
<dbReference type="Gene3D" id="3.60.20.10">
    <property type="entry name" value="Glutamine Phosphoribosylpyrophosphate, subunit 1, domain 1"/>
    <property type="match status" value="1"/>
</dbReference>
<sequence length="436" mass="51933">MALLKVIENRIEILDDRLLNHHICKEFEAFYFNDHIINCSFKELFSLPENKFCGLIIKDNRIFIFRDRFSPIPLYYNKTNSSEWFVSERFSNLKNFFCHKKVTKSRFLKIKNGNTDDLSDTFFKKIKRVIPGKMIQCANEKVFNVKKRIDDVNGFEYDFKSIIKNETIKKGSYATLLSEGADSGAVSYTLKELRIKNKNYSIIFDKESETIIKSRDEDVISFYPEELKDYISGKGFESIEYDFNPNANMFIPVLKKMKKDGITDVFMGVGGDEIHGSDFPVSFFWDCIIRGYFDQLRFSRKFFLFVLLNYPKGIHRGSFLKYQINRVINSNFLIFNLEKIWKFFIEYGIYVHFPFYDSRLINNIMNSSILDIVKFNKESGYLIKQKDLLFLNTVYRKRNFLDIILSELELTREDYKEWLDERAWHLFKKELENLCK</sequence>
<reference evidence="1 2" key="1">
    <citation type="submission" date="2017-11" db="EMBL/GenBank/DDBJ databases">
        <title>Genome-resolved metagenomics identifies genetic mobility, metabolic interactions, and unexpected diversity in perchlorate-reducing communities.</title>
        <authorList>
            <person name="Barnum T.P."/>
            <person name="Figueroa I.A."/>
            <person name="Carlstrom C.I."/>
            <person name="Lucas L.N."/>
            <person name="Engelbrektson A.L."/>
            <person name="Coates J.D."/>
        </authorList>
    </citation>
    <scope>NUCLEOTIDE SEQUENCE [LARGE SCALE GENOMIC DNA]</scope>
    <source>
        <strain evidence="1">BM706</strain>
    </source>
</reference>
<dbReference type="SUPFAM" id="SSF56235">
    <property type="entry name" value="N-terminal nucleophile aminohydrolases (Ntn hydrolases)"/>
    <property type="match status" value="1"/>
</dbReference>
<dbReference type="InterPro" id="IPR014729">
    <property type="entry name" value="Rossmann-like_a/b/a_fold"/>
</dbReference>
<dbReference type="Gene3D" id="3.40.50.620">
    <property type="entry name" value="HUPs"/>
    <property type="match status" value="1"/>
</dbReference>
<evidence type="ECO:0000313" key="1">
    <source>
        <dbReference type="EMBL" id="PLX16133.1"/>
    </source>
</evidence>
<dbReference type="EMBL" id="PKTG01000122">
    <property type="protein sequence ID" value="PLX16133.1"/>
    <property type="molecule type" value="Genomic_DNA"/>
</dbReference>
<accession>A0A2N5ZBS1</accession>
<evidence type="ECO:0000313" key="2">
    <source>
        <dbReference type="Proteomes" id="UP000234857"/>
    </source>
</evidence>
<organism evidence="1 2">
    <name type="scientific">Muiribacterium halophilum</name>
    <dbReference type="NCBI Taxonomy" id="2053465"/>
    <lineage>
        <taxon>Bacteria</taxon>
        <taxon>Candidatus Muiribacteriota</taxon>
        <taxon>Candidatus Muiribacteriia</taxon>
        <taxon>Candidatus Muiribacteriales</taxon>
        <taxon>Candidatus Muiribacteriaceae</taxon>
        <taxon>Candidatus Muiribacterium</taxon>
    </lineage>
</organism>
<dbReference type="Proteomes" id="UP000234857">
    <property type="component" value="Unassembled WGS sequence"/>
</dbReference>
<dbReference type="AlphaFoldDB" id="A0A2N5ZBS1"/>